<dbReference type="OrthoDB" id="3353107at2759"/>
<dbReference type="InParanoid" id="A0A409YL64"/>
<feature type="compositionally biased region" description="Polar residues" evidence="2">
    <location>
        <begin position="827"/>
        <end position="844"/>
    </location>
</feature>
<feature type="compositionally biased region" description="Low complexity" evidence="2">
    <location>
        <begin position="530"/>
        <end position="554"/>
    </location>
</feature>
<sequence length="904" mass="100819">MTFPELPTRAEPWRAAVVIARGQLLNMYLSTSRIIETGNFNRYRIIAHQNVLHQQVPQLIQSIQLQEPDLAQWVSRVCQIFLDIDNELDRILLSDLGDSESSTSNAVRPYATVYTSRPGRPSKQIDPKALQWAAESSMSTTAIASLFGVSLSVLRKQLKAAGLPTSNRSNIDDDQLQELVRDAMASRPDTGFAYLTAIFAPTFRQQTVAKKQRGSYHISRPHALWHIDGHHKLIKFGIVIHGIIDGYSRKITGLRASTSNSAATVADLFMDAIIAHGVPSRVRGDRGGENRDVSIAMIKLRGKNRGSFMWGPSTRNTPIERNWVELGRRVCRAWRVFFQRLGRLHNLDQSNTGHLWLLQYLFLDVINEDCRNYVEEWNAHPMRNRKNMCPNDLEIEGMMKYGIYDQMQNLFSFEDECEGLNDQEREEYYQYPKTGACSGDEMDSDGDEVKMNDSSDQDFDLESDRGDHDPDDDEHKRKSIRSPSPVPADRTSSDIEIVPPPTSQPAPKKRRYQGPINHPSSLCDLFPGHSSVSTSTSAITSTSTSSSSGSGSNSNKGKAKALTQAAPARSNPFLAKSKGKGKAKVEPKSGVMPDAKLGTIKFKEFMAGCIQSDNGDARAETNNQGGKGPSSSMRRASAASSQKTSTSLSMPPRVRIANSNEFRTSPSGQPLWPFLINHSKCFMRDRLPELTQDGFAYRNREVTFCEHWSEKRVFEEFRTHLPEACEQLLDAYNSEEHGDRAWYPCHKKTNGSVLVVTRVRGPYDGARMREIAGMINKSRVQEGIYIASPARLIEDDEFMIQHSSDSDFEPPATRKSHTRSKAKLPVVSSSKLPATKSRSTGSDFSDNEYEIAEIAALTERELTPDIAIEGSFSGISISGPRRASPSELPEEAAYRPSSPDLSLD</sequence>
<dbReference type="GO" id="GO:0005634">
    <property type="term" value="C:nucleus"/>
    <property type="evidence" value="ECO:0007669"/>
    <property type="project" value="UniProtKB-ARBA"/>
</dbReference>
<feature type="region of interest" description="Disordered" evidence="2">
    <location>
        <begin position="613"/>
        <end position="654"/>
    </location>
</feature>
<evidence type="ECO:0000256" key="2">
    <source>
        <dbReference type="SAM" id="MobiDB-lite"/>
    </source>
</evidence>
<accession>A0A409YL64</accession>
<dbReference type="PANTHER" id="PTHR46791">
    <property type="entry name" value="EXPRESSED PROTEIN"/>
    <property type="match status" value="1"/>
</dbReference>
<gene>
    <name evidence="4" type="ORF">CVT24_007511</name>
</gene>
<comment type="caution">
    <text evidence="4">The sequence shown here is derived from an EMBL/GenBank/DDBJ whole genome shotgun (WGS) entry which is preliminary data.</text>
</comment>
<dbReference type="EMBL" id="NHTK01001024">
    <property type="protein sequence ID" value="PPR03768.1"/>
    <property type="molecule type" value="Genomic_DNA"/>
</dbReference>
<dbReference type="InterPro" id="IPR012337">
    <property type="entry name" value="RNaseH-like_sf"/>
</dbReference>
<dbReference type="InterPro" id="IPR036397">
    <property type="entry name" value="RNaseH_sf"/>
</dbReference>
<dbReference type="Gene3D" id="3.30.420.10">
    <property type="entry name" value="Ribonuclease H-like superfamily/Ribonuclease H"/>
    <property type="match status" value="1"/>
</dbReference>
<feature type="domain" description="Integrase catalytic" evidence="3">
    <location>
        <begin position="217"/>
        <end position="398"/>
    </location>
</feature>
<organism evidence="4 5">
    <name type="scientific">Panaeolus cyanescens</name>
    <dbReference type="NCBI Taxonomy" id="181874"/>
    <lineage>
        <taxon>Eukaryota</taxon>
        <taxon>Fungi</taxon>
        <taxon>Dikarya</taxon>
        <taxon>Basidiomycota</taxon>
        <taxon>Agaricomycotina</taxon>
        <taxon>Agaricomycetes</taxon>
        <taxon>Agaricomycetidae</taxon>
        <taxon>Agaricales</taxon>
        <taxon>Agaricineae</taxon>
        <taxon>Galeropsidaceae</taxon>
        <taxon>Panaeolus</taxon>
    </lineage>
</organism>
<dbReference type="Proteomes" id="UP000284842">
    <property type="component" value="Unassembled WGS sequence"/>
</dbReference>
<evidence type="ECO:0000256" key="1">
    <source>
        <dbReference type="ARBA" id="ARBA00022884"/>
    </source>
</evidence>
<dbReference type="Pfam" id="PF24764">
    <property type="entry name" value="rva_4"/>
    <property type="match status" value="1"/>
</dbReference>
<evidence type="ECO:0000259" key="3">
    <source>
        <dbReference type="PROSITE" id="PS50994"/>
    </source>
</evidence>
<feature type="region of interest" description="Disordered" evidence="2">
    <location>
        <begin position="870"/>
        <end position="904"/>
    </location>
</feature>
<dbReference type="PANTHER" id="PTHR46791:SF5">
    <property type="entry name" value="CLR5 DOMAIN-CONTAINING PROTEIN-RELATED"/>
    <property type="match status" value="1"/>
</dbReference>
<feature type="compositionally biased region" description="Low complexity" evidence="2">
    <location>
        <begin position="630"/>
        <end position="649"/>
    </location>
</feature>
<reference evidence="4 5" key="1">
    <citation type="journal article" date="2018" name="Evol. Lett.">
        <title>Horizontal gene cluster transfer increased hallucinogenic mushroom diversity.</title>
        <authorList>
            <person name="Reynolds H.T."/>
            <person name="Vijayakumar V."/>
            <person name="Gluck-Thaler E."/>
            <person name="Korotkin H.B."/>
            <person name="Matheny P.B."/>
            <person name="Slot J.C."/>
        </authorList>
    </citation>
    <scope>NUCLEOTIDE SEQUENCE [LARGE SCALE GENOMIC DNA]</scope>
    <source>
        <strain evidence="4 5">2629</strain>
    </source>
</reference>
<dbReference type="PROSITE" id="PS50994">
    <property type="entry name" value="INTEGRASE"/>
    <property type="match status" value="1"/>
</dbReference>
<dbReference type="SUPFAM" id="SSF53098">
    <property type="entry name" value="Ribonuclease H-like"/>
    <property type="match status" value="1"/>
</dbReference>
<keyword evidence="1" id="KW-0694">RNA-binding</keyword>
<protein>
    <recommendedName>
        <fullName evidence="3">Integrase catalytic domain-containing protein</fullName>
    </recommendedName>
</protein>
<dbReference type="STRING" id="181874.A0A409YL64"/>
<keyword evidence="5" id="KW-1185">Reference proteome</keyword>
<dbReference type="GO" id="GO:0015074">
    <property type="term" value="P:DNA integration"/>
    <property type="evidence" value="ECO:0007669"/>
    <property type="project" value="InterPro"/>
</dbReference>
<proteinExistence type="predicted"/>
<evidence type="ECO:0000313" key="4">
    <source>
        <dbReference type="EMBL" id="PPR03768.1"/>
    </source>
</evidence>
<feature type="compositionally biased region" description="Basic and acidic residues" evidence="2">
    <location>
        <begin position="462"/>
        <end position="476"/>
    </location>
</feature>
<name>A0A409YL64_9AGAR</name>
<dbReference type="AlphaFoldDB" id="A0A409YL64"/>
<evidence type="ECO:0000313" key="5">
    <source>
        <dbReference type="Proteomes" id="UP000284842"/>
    </source>
</evidence>
<dbReference type="GO" id="GO:0003723">
    <property type="term" value="F:RNA binding"/>
    <property type="evidence" value="ECO:0007669"/>
    <property type="project" value="UniProtKB-KW"/>
</dbReference>
<feature type="region of interest" description="Disordered" evidence="2">
    <location>
        <begin position="803"/>
        <end position="845"/>
    </location>
</feature>
<feature type="compositionally biased region" description="Low complexity" evidence="2">
    <location>
        <begin position="870"/>
        <end position="879"/>
    </location>
</feature>
<dbReference type="InterPro" id="IPR058913">
    <property type="entry name" value="Integrase_dom_put"/>
</dbReference>
<dbReference type="InterPro" id="IPR001584">
    <property type="entry name" value="Integrase_cat-core"/>
</dbReference>
<feature type="region of interest" description="Disordered" evidence="2">
    <location>
        <begin position="433"/>
        <end position="593"/>
    </location>
</feature>